<evidence type="ECO:0000256" key="3">
    <source>
        <dbReference type="ARBA" id="ARBA00022475"/>
    </source>
</evidence>
<evidence type="ECO:0000313" key="11">
    <source>
        <dbReference type="EMBL" id="TMV13014.1"/>
    </source>
</evidence>
<evidence type="ECO:0000256" key="9">
    <source>
        <dbReference type="RuleBase" id="RU369079"/>
    </source>
</evidence>
<proteinExistence type="inferred from homology"/>
<dbReference type="EMBL" id="VCPC01000002">
    <property type="protein sequence ID" value="TMV13014.1"/>
    <property type="molecule type" value="Genomic_DNA"/>
</dbReference>
<comment type="caution">
    <text evidence="9">Lacks conserved residue(s) required for the propagation of feature annotation.</text>
</comment>
<dbReference type="PANTHER" id="PTHR35011:SF10">
    <property type="entry name" value="TRAP TRANSPORTER SMALL PERMEASE PROTEIN"/>
    <property type="match status" value="1"/>
</dbReference>
<accession>A0ABY2XAM4</accession>
<keyword evidence="4 9" id="KW-0997">Cell inner membrane</keyword>
<evidence type="ECO:0000256" key="8">
    <source>
        <dbReference type="ARBA" id="ARBA00038436"/>
    </source>
</evidence>
<feature type="transmembrane region" description="Helical" evidence="9">
    <location>
        <begin position="88"/>
        <end position="110"/>
    </location>
</feature>
<dbReference type="RefSeq" id="WP_138863570.1">
    <property type="nucleotide sequence ID" value="NZ_VCPC01000002.1"/>
</dbReference>
<evidence type="ECO:0000313" key="12">
    <source>
        <dbReference type="Proteomes" id="UP001191082"/>
    </source>
</evidence>
<dbReference type="InterPro" id="IPR007387">
    <property type="entry name" value="TRAP_DctQ"/>
</dbReference>
<evidence type="ECO:0000256" key="5">
    <source>
        <dbReference type="ARBA" id="ARBA00022692"/>
    </source>
</evidence>
<keyword evidence="7 9" id="KW-0472">Membrane</keyword>
<comment type="subunit">
    <text evidence="9">The complex comprises the extracytoplasmic solute receptor protein and the two transmembrane proteins.</text>
</comment>
<comment type="subcellular location">
    <subcellularLocation>
        <location evidence="1 9">Cell inner membrane</location>
        <topology evidence="1 9">Multi-pass membrane protein</topology>
    </subcellularLocation>
</comment>
<keyword evidence="3" id="KW-1003">Cell membrane</keyword>
<name>A0ABY2XAM4_9RHOB</name>
<keyword evidence="12" id="KW-1185">Reference proteome</keyword>
<organism evidence="11 12">
    <name type="scientific">Arenibacterium halophilum</name>
    <dbReference type="NCBI Taxonomy" id="2583821"/>
    <lineage>
        <taxon>Bacteria</taxon>
        <taxon>Pseudomonadati</taxon>
        <taxon>Pseudomonadota</taxon>
        <taxon>Alphaproteobacteria</taxon>
        <taxon>Rhodobacterales</taxon>
        <taxon>Paracoccaceae</taxon>
        <taxon>Arenibacterium</taxon>
    </lineage>
</organism>
<comment type="similarity">
    <text evidence="8 9">Belongs to the TRAP transporter small permease family.</text>
</comment>
<keyword evidence="5 9" id="KW-0812">Transmembrane</keyword>
<evidence type="ECO:0000259" key="10">
    <source>
        <dbReference type="Pfam" id="PF04290"/>
    </source>
</evidence>
<evidence type="ECO:0000256" key="4">
    <source>
        <dbReference type="ARBA" id="ARBA00022519"/>
    </source>
</evidence>
<feature type="transmembrane region" description="Helical" evidence="9">
    <location>
        <begin position="53"/>
        <end position="76"/>
    </location>
</feature>
<sequence>MPDRIFDTVLLACAWLSGLIFGASALAISANVVLRNAFGTPIYGLLDAVQYGLLVATFLGAPWVLSIASHVSVDLLTSHLPPRMAGPLARAIALFGAVVSGAVCWFSLQATLASYAKGSMIRTAFTIPEWLTLVLMPVAFALLTLEFLRQTARPPRRTQAATGL</sequence>
<feature type="domain" description="Tripartite ATP-independent periplasmic transporters DctQ component" evidence="10">
    <location>
        <begin position="26"/>
        <end position="153"/>
    </location>
</feature>
<protein>
    <recommendedName>
        <fullName evidence="9">TRAP transporter small permease protein</fullName>
    </recommendedName>
</protein>
<comment type="caution">
    <text evidence="11">The sequence shown here is derived from an EMBL/GenBank/DDBJ whole genome shotgun (WGS) entry which is preliminary data.</text>
</comment>
<dbReference type="Proteomes" id="UP001191082">
    <property type="component" value="Unassembled WGS sequence"/>
</dbReference>
<dbReference type="InterPro" id="IPR055348">
    <property type="entry name" value="DctQ"/>
</dbReference>
<feature type="transmembrane region" description="Helical" evidence="9">
    <location>
        <begin position="130"/>
        <end position="148"/>
    </location>
</feature>
<keyword evidence="2 9" id="KW-0813">Transport</keyword>
<reference evidence="11 12" key="1">
    <citation type="submission" date="2019-05" db="EMBL/GenBank/DDBJ databases">
        <title>Marivita sp. nov. isolated from sea sediment.</title>
        <authorList>
            <person name="Kim W."/>
        </authorList>
    </citation>
    <scope>NUCLEOTIDE SEQUENCE [LARGE SCALE GENOMIC DNA]</scope>
    <source>
        <strain evidence="11 12">CAU 1492</strain>
    </source>
</reference>
<comment type="function">
    <text evidence="9">Part of the tripartite ATP-independent periplasmic (TRAP) transport system.</text>
</comment>
<evidence type="ECO:0000256" key="2">
    <source>
        <dbReference type="ARBA" id="ARBA00022448"/>
    </source>
</evidence>
<evidence type="ECO:0000256" key="6">
    <source>
        <dbReference type="ARBA" id="ARBA00022989"/>
    </source>
</evidence>
<dbReference type="Pfam" id="PF04290">
    <property type="entry name" value="DctQ"/>
    <property type="match status" value="1"/>
</dbReference>
<evidence type="ECO:0000256" key="1">
    <source>
        <dbReference type="ARBA" id="ARBA00004429"/>
    </source>
</evidence>
<dbReference type="PANTHER" id="PTHR35011">
    <property type="entry name" value="2,3-DIKETO-L-GULONATE TRAP TRANSPORTER SMALL PERMEASE PROTEIN YIAM"/>
    <property type="match status" value="1"/>
</dbReference>
<gene>
    <name evidence="11" type="ORF">FGK64_09495</name>
</gene>
<evidence type="ECO:0000256" key="7">
    <source>
        <dbReference type="ARBA" id="ARBA00023136"/>
    </source>
</evidence>
<keyword evidence="6 9" id="KW-1133">Transmembrane helix</keyword>